<sequence length="212" mass="25544">MRVKQEKRTRPHGGGRLSFSMNRKPVLAYSMTDEKETELAGSVLRRLRVMMDEDHVNMVTLRQKYFRPKYRVGKWQADYNMRLCRRRKLRKQKERFEEAWSQWLRTTGRSIGLLEPIPFNGPKLGSYMTEELDKATEVEETMKALPTQQEMRMNKKYRMRGWKQYLPEDIFPGQWKDDEEDAVHKLFRRPLHKYPYDISKRGTNHVVRGIVF</sequence>
<gene>
    <name evidence="1" type="ORF">CCMP2556_LOCUS10408</name>
</gene>
<dbReference type="EMBL" id="CAXAMN010004891">
    <property type="protein sequence ID" value="CAK9011357.1"/>
    <property type="molecule type" value="Genomic_DNA"/>
</dbReference>
<name>A0ABP0JAG7_9DINO</name>
<keyword evidence="2" id="KW-1185">Reference proteome</keyword>
<comment type="caution">
    <text evidence="1">The sequence shown here is derived from an EMBL/GenBank/DDBJ whole genome shotgun (WGS) entry which is preliminary data.</text>
</comment>
<reference evidence="1 2" key="1">
    <citation type="submission" date="2024-02" db="EMBL/GenBank/DDBJ databases">
        <authorList>
            <person name="Chen Y."/>
            <person name="Shah S."/>
            <person name="Dougan E. K."/>
            <person name="Thang M."/>
            <person name="Chan C."/>
        </authorList>
    </citation>
    <scope>NUCLEOTIDE SEQUENCE [LARGE SCALE GENOMIC DNA]</scope>
</reference>
<organism evidence="1 2">
    <name type="scientific">Durusdinium trenchii</name>
    <dbReference type="NCBI Taxonomy" id="1381693"/>
    <lineage>
        <taxon>Eukaryota</taxon>
        <taxon>Sar</taxon>
        <taxon>Alveolata</taxon>
        <taxon>Dinophyceae</taxon>
        <taxon>Suessiales</taxon>
        <taxon>Symbiodiniaceae</taxon>
        <taxon>Durusdinium</taxon>
    </lineage>
</organism>
<accession>A0ABP0JAG7</accession>
<evidence type="ECO:0000313" key="2">
    <source>
        <dbReference type="Proteomes" id="UP001642484"/>
    </source>
</evidence>
<dbReference type="Proteomes" id="UP001642484">
    <property type="component" value="Unassembled WGS sequence"/>
</dbReference>
<proteinExistence type="predicted"/>
<evidence type="ECO:0000313" key="1">
    <source>
        <dbReference type="EMBL" id="CAK9011357.1"/>
    </source>
</evidence>
<protein>
    <submittedName>
        <fullName evidence="1">Uncharacterized protein</fullName>
    </submittedName>
</protein>